<name>A0ABR4WEU9_9GAMM</name>
<protein>
    <submittedName>
        <fullName evidence="1">Carboxyl-terminal protease-like protein</fullName>
    </submittedName>
</protein>
<evidence type="ECO:0000313" key="1">
    <source>
        <dbReference type="EMBL" id="KGD62054.1"/>
    </source>
</evidence>
<dbReference type="EMBL" id="ARXU01000003">
    <property type="protein sequence ID" value="KGD62054.1"/>
    <property type="molecule type" value="Genomic_DNA"/>
</dbReference>
<gene>
    <name evidence="1" type="ORF">T9A_01263</name>
</gene>
<reference evidence="1 2" key="1">
    <citation type="submission" date="2012-09" db="EMBL/GenBank/DDBJ databases">
        <title>Genome Sequence of alkane-degrading Bacterium Alcanivorax jadensis T9.</title>
        <authorList>
            <person name="Lai Q."/>
            <person name="Shao Z."/>
        </authorList>
    </citation>
    <scope>NUCLEOTIDE SEQUENCE [LARGE SCALE GENOMIC DNA]</scope>
    <source>
        <strain evidence="1 2">T9</strain>
    </source>
</reference>
<proteinExistence type="predicted"/>
<keyword evidence="2" id="KW-1185">Reference proteome</keyword>
<accession>A0ABR4WEU9</accession>
<evidence type="ECO:0000313" key="2">
    <source>
        <dbReference type="Proteomes" id="UP000029443"/>
    </source>
</evidence>
<dbReference type="Proteomes" id="UP000029443">
    <property type="component" value="Unassembled WGS sequence"/>
</dbReference>
<organism evidence="1 2">
    <name type="scientific">Alcanivorax jadensis T9</name>
    <dbReference type="NCBI Taxonomy" id="1177181"/>
    <lineage>
        <taxon>Bacteria</taxon>
        <taxon>Pseudomonadati</taxon>
        <taxon>Pseudomonadota</taxon>
        <taxon>Gammaproteobacteria</taxon>
        <taxon>Oceanospirillales</taxon>
        <taxon>Alcanivoracaceae</taxon>
        <taxon>Alcanivorax</taxon>
    </lineage>
</organism>
<comment type="caution">
    <text evidence="1">The sequence shown here is derived from an EMBL/GenBank/DDBJ whole genome shotgun (WGS) entry which is preliminary data.</text>
</comment>
<sequence length="244" mass="26122">MEHGADPTLRDKKGRLPADVIEMYIVWRRDAPGLEEAVAQSKAALEILGRKPMSEAQAWEQHPQLMEERKQWIAKRVQREKLIQIADQGSPAVAKPNISEETAGETPIIQNNSGRYLSPYTSDGVVAEWVTKAINNQMGSAAGSAVGAVTGNYAAQKALENVPGGALLGSIFGSMAGKTAGNKVADDISGGDAHRRETSDLSFHSLNDMATWLRAEHGDKANFAEVTKATNAVYPGLLDAMAGL</sequence>